<evidence type="ECO:0000256" key="2">
    <source>
        <dbReference type="ARBA" id="ARBA00022777"/>
    </source>
</evidence>
<organism evidence="7 8">
    <name type="scientific">Gallibacter intestinalis</name>
    <dbReference type="NCBI Taxonomy" id="2779356"/>
    <lineage>
        <taxon>Bacteria</taxon>
        <taxon>Bacillati</taxon>
        <taxon>Bacillota</taxon>
        <taxon>Clostridia</taxon>
        <taxon>Eubacteriales</taxon>
        <taxon>Eubacteriaceae</taxon>
        <taxon>Gallibacter</taxon>
    </lineage>
</organism>
<keyword evidence="3 6" id="KW-0521">NADP</keyword>
<dbReference type="Gene3D" id="3.40.50.10330">
    <property type="entry name" value="Probable inorganic polyphosphate/atp-NAD kinase, domain 1"/>
    <property type="match status" value="1"/>
</dbReference>
<keyword evidence="2 6" id="KW-0418">Kinase</keyword>
<feature type="binding site" evidence="6">
    <location>
        <position position="201"/>
    </location>
    <ligand>
        <name>NAD(+)</name>
        <dbReference type="ChEBI" id="CHEBI:57540"/>
    </ligand>
</feature>
<dbReference type="Gene3D" id="2.60.200.30">
    <property type="entry name" value="Probable inorganic polyphosphate/atp-NAD kinase, domain 2"/>
    <property type="match status" value="1"/>
</dbReference>
<comment type="subcellular location">
    <subcellularLocation>
        <location evidence="6">Cytoplasm</location>
    </subcellularLocation>
</comment>
<feature type="binding site" evidence="6">
    <location>
        <position position="174"/>
    </location>
    <ligand>
        <name>NAD(+)</name>
        <dbReference type="ChEBI" id="CHEBI:57540"/>
    </ligand>
</feature>
<comment type="catalytic activity">
    <reaction evidence="5 6">
        <text>NAD(+) + ATP = ADP + NADP(+) + H(+)</text>
        <dbReference type="Rhea" id="RHEA:18629"/>
        <dbReference type="ChEBI" id="CHEBI:15378"/>
        <dbReference type="ChEBI" id="CHEBI:30616"/>
        <dbReference type="ChEBI" id="CHEBI:57540"/>
        <dbReference type="ChEBI" id="CHEBI:58349"/>
        <dbReference type="ChEBI" id="CHEBI:456216"/>
        <dbReference type="EC" id="2.7.1.23"/>
    </reaction>
</comment>
<dbReference type="PANTHER" id="PTHR20275:SF0">
    <property type="entry name" value="NAD KINASE"/>
    <property type="match status" value="1"/>
</dbReference>
<evidence type="ECO:0000256" key="5">
    <source>
        <dbReference type="ARBA" id="ARBA00047925"/>
    </source>
</evidence>
<evidence type="ECO:0000256" key="6">
    <source>
        <dbReference type="HAMAP-Rule" id="MF_00361"/>
    </source>
</evidence>
<comment type="caution">
    <text evidence="6">Lacks conserved residue(s) required for the propagation of feature annotation.</text>
</comment>
<dbReference type="GO" id="GO:0016301">
    <property type="term" value="F:kinase activity"/>
    <property type="evidence" value="ECO:0007669"/>
    <property type="project" value="UniProtKB-KW"/>
</dbReference>
<feature type="binding site" evidence="6">
    <location>
        <begin position="137"/>
        <end position="138"/>
    </location>
    <ligand>
        <name>NAD(+)</name>
        <dbReference type="ChEBI" id="CHEBI:57540"/>
    </ligand>
</feature>
<dbReference type="Pfam" id="PF20143">
    <property type="entry name" value="NAD_kinase_C"/>
    <property type="match status" value="1"/>
</dbReference>
<proteinExistence type="inferred from homology"/>
<evidence type="ECO:0000313" key="8">
    <source>
        <dbReference type="Proteomes" id="UP001516588"/>
    </source>
</evidence>
<comment type="cofactor">
    <cofactor evidence="6">
        <name>a divalent metal cation</name>
        <dbReference type="ChEBI" id="CHEBI:60240"/>
    </cofactor>
</comment>
<keyword evidence="6" id="KW-0067">ATP-binding</keyword>
<keyword evidence="6" id="KW-0547">Nucleotide-binding</keyword>
<gene>
    <name evidence="6" type="primary">nadK</name>
    <name evidence="7" type="ORF">INF20_02160</name>
</gene>
<dbReference type="EMBL" id="JADCKA010000002">
    <property type="protein sequence ID" value="MBE5035081.1"/>
    <property type="molecule type" value="Genomic_DNA"/>
</dbReference>
<dbReference type="HAMAP" id="MF_00361">
    <property type="entry name" value="NAD_kinase"/>
    <property type="match status" value="1"/>
</dbReference>
<dbReference type="InterPro" id="IPR017438">
    <property type="entry name" value="ATP-NAD_kinase_N"/>
</dbReference>
<accession>A0ABR9QW36</accession>
<dbReference type="Proteomes" id="UP001516588">
    <property type="component" value="Unassembled WGS sequence"/>
</dbReference>
<reference evidence="7 8" key="1">
    <citation type="submission" date="2020-10" db="EMBL/GenBank/DDBJ databases">
        <title>ChiBAC.</title>
        <authorList>
            <person name="Zenner C."/>
            <person name="Hitch T.C.A."/>
            <person name="Clavel T."/>
        </authorList>
    </citation>
    <scope>NUCLEOTIDE SEQUENCE [LARGE SCALE GENOMIC DNA]</scope>
    <source>
        <strain evidence="7 8">DSM 108706</strain>
    </source>
</reference>
<comment type="similarity">
    <text evidence="6">Belongs to the NAD kinase family.</text>
</comment>
<feature type="binding site" evidence="6">
    <location>
        <begin position="177"/>
        <end position="182"/>
    </location>
    <ligand>
        <name>NAD(+)</name>
        <dbReference type="ChEBI" id="CHEBI:57540"/>
    </ligand>
</feature>
<dbReference type="InterPro" id="IPR017437">
    <property type="entry name" value="ATP-NAD_kinase_PpnK-typ_C"/>
</dbReference>
<comment type="caution">
    <text evidence="7">The sequence shown here is derived from an EMBL/GenBank/DDBJ whole genome shotgun (WGS) entry which is preliminary data.</text>
</comment>
<name>A0ABR9QW36_9FIRM</name>
<dbReference type="Pfam" id="PF01513">
    <property type="entry name" value="NAD_kinase"/>
    <property type="match status" value="1"/>
</dbReference>
<dbReference type="EC" id="2.7.1.23" evidence="6"/>
<keyword evidence="1 6" id="KW-0808">Transferase</keyword>
<evidence type="ECO:0000256" key="1">
    <source>
        <dbReference type="ARBA" id="ARBA00022679"/>
    </source>
</evidence>
<keyword evidence="4 6" id="KW-0520">NAD</keyword>
<dbReference type="PANTHER" id="PTHR20275">
    <property type="entry name" value="NAD KINASE"/>
    <property type="match status" value="1"/>
</dbReference>
<dbReference type="SUPFAM" id="SSF111331">
    <property type="entry name" value="NAD kinase/diacylglycerol kinase-like"/>
    <property type="match status" value="1"/>
</dbReference>
<protein>
    <recommendedName>
        <fullName evidence="6">NAD kinase</fullName>
        <ecNumber evidence="6">2.7.1.23</ecNumber>
    </recommendedName>
    <alternativeName>
        <fullName evidence="6">ATP-dependent NAD kinase</fullName>
    </alternativeName>
</protein>
<feature type="active site" description="Proton acceptor" evidence="6">
    <location>
        <position position="63"/>
    </location>
</feature>
<sequence length="280" mass="30950">MNLKYSQENQSKMTSKIICIHSNDTEISKQTKKELLAKLINAGYIVEDELSEKTELLICIGGDGVILDALHRFNFPRVPVIGVNTGHLGFFQEVESHTLDAFIKNYREGRYRLQPLSTVEGIVTFTDGSTIVINALNEIVIRGNNYLASHLELSIDGSFIEKFSGDGLLVATSAGSTAYNYSLGGSIVDPRLDLLQVTPLAPMNTTAYRSFTSSILLPPDLHLDVVPDLTRCEKISIVADGECSVLSNVANIKVGVSDIEVNLLRFETYDFWNKVKTKFL</sequence>
<keyword evidence="8" id="KW-1185">Reference proteome</keyword>
<feature type="binding site" evidence="6">
    <location>
        <position position="166"/>
    </location>
    <ligand>
        <name>NAD(+)</name>
        <dbReference type="ChEBI" id="CHEBI:57540"/>
    </ligand>
</feature>
<comment type="function">
    <text evidence="6">Involved in the regulation of the intracellular balance of NAD and NADP, and is a key enzyme in the biosynthesis of NADP. Catalyzes specifically the phosphorylation on 2'-hydroxyl of the adenosine moiety of NAD to yield NADP.</text>
</comment>
<dbReference type="InterPro" id="IPR002504">
    <property type="entry name" value="NADK"/>
</dbReference>
<evidence type="ECO:0000313" key="7">
    <source>
        <dbReference type="EMBL" id="MBE5035081.1"/>
    </source>
</evidence>
<feature type="binding site" evidence="6">
    <location>
        <begin position="63"/>
        <end position="64"/>
    </location>
    <ligand>
        <name>NAD(+)</name>
        <dbReference type="ChEBI" id="CHEBI:57540"/>
    </ligand>
</feature>
<keyword evidence="6" id="KW-0963">Cytoplasm</keyword>
<evidence type="ECO:0000256" key="3">
    <source>
        <dbReference type="ARBA" id="ARBA00022857"/>
    </source>
</evidence>
<dbReference type="InterPro" id="IPR016064">
    <property type="entry name" value="NAD/diacylglycerol_kinase_sf"/>
</dbReference>
<evidence type="ECO:0000256" key="4">
    <source>
        <dbReference type="ARBA" id="ARBA00023027"/>
    </source>
</evidence>